<gene>
    <name evidence="1" type="ORF">S03H2_38155</name>
</gene>
<reference evidence="1" key="1">
    <citation type="journal article" date="2014" name="Front. Microbiol.">
        <title>High frequency of phylogenetically diverse reductive dehalogenase-homologous genes in deep subseafloor sedimentary metagenomes.</title>
        <authorList>
            <person name="Kawai M."/>
            <person name="Futagami T."/>
            <person name="Toyoda A."/>
            <person name="Takaki Y."/>
            <person name="Nishi S."/>
            <person name="Hori S."/>
            <person name="Arai W."/>
            <person name="Tsubouchi T."/>
            <person name="Morono Y."/>
            <person name="Uchiyama I."/>
            <person name="Ito T."/>
            <person name="Fujiyama A."/>
            <person name="Inagaki F."/>
            <person name="Takami H."/>
        </authorList>
    </citation>
    <scope>NUCLEOTIDE SEQUENCE</scope>
    <source>
        <strain evidence="1">Expedition CK06-06</strain>
    </source>
</reference>
<protein>
    <recommendedName>
        <fullName evidence="2">DUF2188 domain-containing protein</fullName>
    </recommendedName>
</protein>
<evidence type="ECO:0008006" key="2">
    <source>
        <dbReference type="Google" id="ProtNLM"/>
    </source>
</evidence>
<proteinExistence type="predicted"/>
<dbReference type="AlphaFoldDB" id="X1HAH3"/>
<name>X1HAH3_9ZZZZ</name>
<organism evidence="1">
    <name type="scientific">marine sediment metagenome</name>
    <dbReference type="NCBI Taxonomy" id="412755"/>
    <lineage>
        <taxon>unclassified sequences</taxon>
        <taxon>metagenomes</taxon>
        <taxon>ecological metagenomes</taxon>
    </lineage>
</organism>
<evidence type="ECO:0000313" key="1">
    <source>
        <dbReference type="EMBL" id="GAH54050.1"/>
    </source>
</evidence>
<accession>X1HAH3</accession>
<comment type="caution">
    <text evidence="1">The sequence shown here is derived from an EMBL/GenBank/DDBJ whole genome shotgun (WGS) entry which is preliminary data.</text>
</comment>
<dbReference type="EMBL" id="BARU01023517">
    <property type="protein sequence ID" value="GAH54050.1"/>
    <property type="molecule type" value="Genomic_DNA"/>
</dbReference>
<sequence length="61" mass="7056">MANEEQCGDYIIYMTDDDLWEVRNSKTGIIVGKFKKKDDALEKIALILQEDEDRLESESVC</sequence>